<organism evidence="2 3">
    <name type="scientific">Candidatus Cryptobacteroides merdavium</name>
    <dbReference type="NCBI Taxonomy" id="2840769"/>
    <lineage>
        <taxon>Bacteria</taxon>
        <taxon>Pseudomonadati</taxon>
        <taxon>Bacteroidota</taxon>
        <taxon>Bacteroidia</taxon>
        <taxon>Bacteroidales</taxon>
        <taxon>Candidatus Cryptobacteroides</taxon>
    </lineage>
</organism>
<dbReference type="CDD" id="cd00143">
    <property type="entry name" value="PP2Cc"/>
    <property type="match status" value="1"/>
</dbReference>
<dbReference type="InterPro" id="IPR001932">
    <property type="entry name" value="PPM-type_phosphatase-like_dom"/>
</dbReference>
<name>A0A9D9EDC6_9BACT</name>
<evidence type="ECO:0000313" key="2">
    <source>
        <dbReference type="EMBL" id="MBO8444895.1"/>
    </source>
</evidence>
<dbReference type="InterPro" id="IPR015655">
    <property type="entry name" value="PP2C"/>
</dbReference>
<dbReference type="Proteomes" id="UP000823619">
    <property type="component" value="Unassembled WGS sequence"/>
</dbReference>
<reference evidence="2" key="2">
    <citation type="journal article" date="2021" name="PeerJ">
        <title>Extensive microbial diversity within the chicken gut microbiome revealed by metagenomics and culture.</title>
        <authorList>
            <person name="Gilroy R."/>
            <person name="Ravi A."/>
            <person name="Getino M."/>
            <person name="Pursley I."/>
            <person name="Horton D.L."/>
            <person name="Alikhan N.F."/>
            <person name="Baker D."/>
            <person name="Gharbi K."/>
            <person name="Hall N."/>
            <person name="Watson M."/>
            <person name="Adriaenssens E.M."/>
            <person name="Foster-Nyarko E."/>
            <person name="Jarju S."/>
            <person name="Secka A."/>
            <person name="Antonio M."/>
            <person name="Oren A."/>
            <person name="Chaudhuri R.R."/>
            <person name="La Ragione R."/>
            <person name="Hildebrand F."/>
            <person name="Pallen M.J."/>
        </authorList>
    </citation>
    <scope>NUCLEOTIDE SEQUENCE</scope>
    <source>
        <strain evidence="2">D5-748</strain>
    </source>
</reference>
<feature type="domain" description="PPM-type phosphatase" evidence="1">
    <location>
        <begin position="7"/>
        <end position="245"/>
    </location>
</feature>
<evidence type="ECO:0000313" key="3">
    <source>
        <dbReference type="Proteomes" id="UP000823619"/>
    </source>
</evidence>
<dbReference type="SUPFAM" id="SSF81606">
    <property type="entry name" value="PP2C-like"/>
    <property type="match status" value="1"/>
</dbReference>
<gene>
    <name evidence="2" type="ORF">IAC23_04255</name>
</gene>
<dbReference type="GO" id="GO:0004722">
    <property type="term" value="F:protein serine/threonine phosphatase activity"/>
    <property type="evidence" value="ECO:0007669"/>
    <property type="project" value="InterPro"/>
</dbReference>
<reference evidence="2" key="1">
    <citation type="submission" date="2020-10" db="EMBL/GenBank/DDBJ databases">
        <authorList>
            <person name="Gilroy R."/>
        </authorList>
    </citation>
    <scope>NUCLEOTIDE SEQUENCE</scope>
    <source>
        <strain evidence="2">D5-748</strain>
    </source>
</reference>
<proteinExistence type="predicted"/>
<dbReference type="PROSITE" id="PS51746">
    <property type="entry name" value="PPM_2"/>
    <property type="match status" value="1"/>
</dbReference>
<dbReference type="EMBL" id="JADIMO010000047">
    <property type="protein sequence ID" value="MBO8444895.1"/>
    <property type="molecule type" value="Genomic_DNA"/>
</dbReference>
<comment type="caution">
    <text evidence="2">The sequence shown here is derived from an EMBL/GenBank/DDBJ whole genome shotgun (WGS) entry which is preliminary data.</text>
</comment>
<dbReference type="SMART" id="SM00331">
    <property type="entry name" value="PP2C_SIG"/>
    <property type="match status" value="1"/>
</dbReference>
<dbReference type="Pfam" id="PF13672">
    <property type="entry name" value="PP2C_2"/>
    <property type="match status" value="1"/>
</dbReference>
<evidence type="ECO:0000259" key="1">
    <source>
        <dbReference type="PROSITE" id="PS51746"/>
    </source>
</evidence>
<protein>
    <submittedName>
        <fullName evidence="2">Serine/threonine-protein phosphatase</fullName>
    </submittedName>
</protein>
<dbReference type="InterPro" id="IPR036457">
    <property type="entry name" value="PPM-type-like_dom_sf"/>
</dbReference>
<dbReference type="SMART" id="SM00332">
    <property type="entry name" value="PP2Cc"/>
    <property type="match status" value="1"/>
</dbReference>
<dbReference type="PANTHER" id="PTHR47992">
    <property type="entry name" value="PROTEIN PHOSPHATASE"/>
    <property type="match status" value="1"/>
</dbReference>
<accession>A0A9D9EDC6</accession>
<dbReference type="Gene3D" id="3.60.40.10">
    <property type="entry name" value="PPM-type phosphatase domain"/>
    <property type="match status" value="1"/>
</dbReference>
<sequence length="273" mass="29817">MMETRYVVDAATSKGRYHKENEDSCVSNERFIVVADGMGGESDGNVASEIAVSVISRMLEEGLQENLSGGEIRQLSMESVRKADDGIMDYISSNPDSFGMGTTVVIAVLEGRHLYVTWCGDSRCYVYSRDKGIRSLTKDHSYVQELIDSGDITVEESYTHPDSNIITRFVGGGEDACVPDFVSCELDDEDIVIVCSDGLSGYCMDRDIEDTVAEASGNEGLSACLLDLALKHGSDDDITVVTVMSEKCRIPAGSPVFGWFRRKRHQKISSSGN</sequence>
<dbReference type="AlphaFoldDB" id="A0A9D9EDC6"/>